<sequence>MKARKYILGVALIGLIGSGCTNTWDEHYAQNASTVNNTEISIVNESLTDYLAQESSLSNMYQLFNETGMVDQLLAKEQMYTILAVESSIAAGDDPIYTAQTYISNASISPSNLEDGQRLLMWSGKYLNISVDSPETRAATGIRFNNATVTRVIKLTNGYLYLLDQAINAPRSMYEIIENLGDDYSIFREMILSRNVLTFDRDASKVVGVDNTGNTVYDSVFTVRAPYFEKVKFDIMSENLSATMLIPSNDVVNNALSVARKNLENWNMTRADSILENWIFQSAFFNKIYDKADFESNEDLTSVFSKQWRTTVQKVDLDNPISMSNGIAYHVTEMKIPTNVLIYRLKELFRNYEYLSADDKDTYFKTTNLSFNKISETDEANCAGWAALGFPTIYYRVLYFNLTDADNQTYTLDYTPFRGETVGTRYVATPYKIPPGTYTLTMGFRQKKTLGAIAVSIIKNGEEIPVTTLSQSVLNNASAYHYDRAGGGYPEGIDEAVAQGFKNKSKYDRDGGAVGTVTIPGDEASEIIIRLSGSGSNLSEAALYHWCLRPNKDCY</sequence>
<name>A0A139L677_BACOV</name>
<organism evidence="1 3">
    <name type="scientific">Bacteroides ovatus</name>
    <dbReference type="NCBI Taxonomy" id="28116"/>
    <lineage>
        <taxon>Bacteria</taxon>
        <taxon>Pseudomonadati</taxon>
        <taxon>Bacteroidota</taxon>
        <taxon>Bacteroidia</taxon>
        <taxon>Bacteroidales</taxon>
        <taxon>Bacteroidaceae</taxon>
        <taxon>Bacteroides</taxon>
    </lineage>
</organism>
<dbReference type="RefSeq" id="WP_061448051.1">
    <property type="nucleotide sequence ID" value="NZ_CAXTIO010000002.1"/>
</dbReference>
<dbReference type="EMBL" id="VWKB01000010">
    <property type="protein sequence ID" value="KAA4100686.1"/>
    <property type="molecule type" value="Genomic_DNA"/>
</dbReference>
<evidence type="ECO:0008006" key="4">
    <source>
        <dbReference type="Google" id="ProtNLM"/>
    </source>
</evidence>
<dbReference type="AlphaFoldDB" id="A0A139L677"/>
<dbReference type="SUPFAM" id="SSF82153">
    <property type="entry name" value="FAS1 domain"/>
    <property type="match status" value="1"/>
</dbReference>
<gene>
    <name evidence="1" type="ORF">F3D66_08220</name>
    <name evidence="2" type="ORF">PO382_12850</name>
</gene>
<reference evidence="2" key="2">
    <citation type="submission" date="2022-10" db="EMBL/GenBank/DDBJ databases">
        <title>Human gut microbiome strain richness.</title>
        <authorList>
            <person name="Chen-Liaw A."/>
        </authorList>
    </citation>
    <scope>NUCLEOTIDE SEQUENCE</scope>
    <source>
        <strain evidence="2">BSD2780120875st1_E1_BSD2780120875_150330</strain>
    </source>
</reference>
<evidence type="ECO:0000313" key="1">
    <source>
        <dbReference type="EMBL" id="KAA4100686.1"/>
    </source>
</evidence>
<dbReference type="Proteomes" id="UP001219389">
    <property type="component" value="Unassembled WGS sequence"/>
</dbReference>
<keyword evidence="3" id="KW-1185">Reference proteome</keyword>
<dbReference type="Gene3D" id="2.30.180.10">
    <property type="entry name" value="FAS1 domain"/>
    <property type="match status" value="1"/>
</dbReference>
<dbReference type="PROSITE" id="PS51257">
    <property type="entry name" value="PROKAR_LIPOPROTEIN"/>
    <property type="match status" value="1"/>
</dbReference>
<evidence type="ECO:0000313" key="2">
    <source>
        <dbReference type="EMBL" id="MDC2743111.1"/>
    </source>
</evidence>
<accession>A0A139L677</accession>
<proteinExistence type="predicted"/>
<comment type="caution">
    <text evidence="1">The sequence shown here is derived from an EMBL/GenBank/DDBJ whole genome shotgun (WGS) entry which is preliminary data.</text>
</comment>
<protein>
    <recommendedName>
        <fullName evidence="4">FAS1 domain-containing protein</fullName>
    </recommendedName>
</protein>
<evidence type="ECO:0000313" key="3">
    <source>
        <dbReference type="Proteomes" id="UP000473905"/>
    </source>
</evidence>
<dbReference type="InterPro" id="IPR036378">
    <property type="entry name" value="FAS1_dom_sf"/>
</dbReference>
<dbReference type="Proteomes" id="UP000473905">
    <property type="component" value="Unassembled WGS sequence"/>
</dbReference>
<reference evidence="1 3" key="1">
    <citation type="journal article" date="2019" name="Nat. Med.">
        <title>A library of human gut bacterial isolates paired with longitudinal multiomics data enables mechanistic microbiome research.</title>
        <authorList>
            <person name="Poyet M."/>
            <person name="Groussin M."/>
            <person name="Gibbons S.M."/>
            <person name="Avila-Pacheco J."/>
            <person name="Jiang X."/>
            <person name="Kearney S.M."/>
            <person name="Perrotta A.R."/>
            <person name="Berdy B."/>
            <person name="Zhao S."/>
            <person name="Lieberman T.D."/>
            <person name="Swanson P.K."/>
            <person name="Smith M."/>
            <person name="Roesemann S."/>
            <person name="Alexander J.E."/>
            <person name="Rich S.A."/>
            <person name="Livny J."/>
            <person name="Vlamakis H."/>
            <person name="Clish C."/>
            <person name="Bullock K."/>
            <person name="Deik A."/>
            <person name="Scott J."/>
            <person name="Pierce K.A."/>
            <person name="Xavier R.J."/>
            <person name="Alm E.J."/>
        </authorList>
    </citation>
    <scope>NUCLEOTIDE SEQUENCE [LARGE SCALE GENOMIC DNA]</scope>
    <source>
        <strain evidence="1 3">BIOML-A134</strain>
    </source>
</reference>
<dbReference type="EMBL" id="JAQNZF010000015">
    <property type="protein sequence ID" value="MDC2743111.1"/>
    <property type="molecule type" value="Genomic_DNA"/>
</dbReference>